<comment type="caution">
    <text evidence="2">The sequence shown here is derived from an EMBL/GenBank/DDBJ whole genome shotgun (WGS) entry which is preliminary data.</text>
</comment>
<evidence type="ECO:0000259" key="1">
    <source>
        <dbReference type="Pfam" id="PF21703"/>
    </source>
</evidence>
<proteinExistence type="predicted"/>
<dbReference type="eggNOG" id="ENOG502Z8QR">
    <property type="taxonomic scope" value="Bacteria"/>
</dbReference>
<dbReference type="Pfam" id="PF21703">
    <property type="entry name" value="Gp10A-like"/>
    <property type="match status" value="1"/>
</dbReference>
<dbReference type="Proteomes" id="UP000004594">
    <property type="component" value="Unassembled WGS sequence"/>
</dbReference>
<dbReference type="OrthoDB" id="1634547at2"/>
<sequence length="320" mass="33982">MSDINIATPGMLENDSLGLYLKVFAGETITAFERASVTMGRHIVRTIEHGKSAQFPVFGRAEAAYLKRGGSLDDIRKKIPGAEKNIVIDGLLTTSQLIADIDEAMTHFDVRSEYSKQMGEALALAADGAVLAEAAKLVADGKENITGLGKGEALTITGTAGITQDFGKAVVESLLNVKAKMSLLHVPATERYCYMTPIGVNALVASLVAINRDYGAVATITEGNVLRVAGFDIIETPHLTQGGADATGILQGKGHVFPTQYKDKCTFIAMHRTAVGTVKLKDLALEKARRAEYQADMLVASYAMGHGGLRPEAVFLGVTA</sequence>
<accession>E4LA97</accession>
<dbReference type="RefSeq" id="WP_007555123.1">
    <property type="nucleotide sequence ID" value="NZ_AENT01000028.1"/>
</dbReference>
<reference evidence="2 3" key="1">
    <citation type="submission" date="2010-11" db="EMBL/GenBank/DDBJ databases">
        <authorList>
            <person name="Durkin A.S."/>
            <person name="Madupu R."/>
            <person name="Torralba M."/>
            <person name="Gillis M."/>
            <person name="Methe B."/>
            <person name="Sutton G."/>
            <person name="Nelson K.E."/>
        </authorList>
    </citation>
    <scope>NUCLEOTIDE SEQUENCE [LARGE SCALE GENOMIC DNA]</scope>
    <source>
        <strain evidence="2 3">UPII 345-E</strain>
    </source>
</reference>
<name>E4LA97_9FIRM</name>
<evidence type="ECO:0000313" key="2">
    <source>
        <dbReference type="EMBL" id="EFR42262.1"/>
    </source>
</evidence>
<feature type="domain" description="Capsid Gp10A/Gp10B-like" evidence="1">
    <location>
        <begin position="54"/>
        <end position="313"/>
    </location>
</feature>
<organism evidence="2 3">
    <name type="scientific">Dialister micraerophilus UPII 345-E</name>
    <dbReference type="NCBI Taxonomy" id="910314"/>
    <lineage>
        <taxon>Bacteria</taxon>
        <taxon>Bacillati</taxon>
        <taxon>Bacillota</taxon>
        <taxon>Negativicutes</taxon>
        <taxon>Veillonellales</taxon>
        <taxon>Veillonellaceae</taxon>
        <taxon>Dialister</taxon>
    </lineage>
</organism>
<protein>
    <recommendedName>
        <fullName evidence="1">Capsid Gp10A/Gp10B-like domain-containing protein</fullName>
    </recommendedName>
</protein>
<dbReference type="AlphaFoldDB" id="E4LA97"/>
<gene>
    <name evidence="2" type="ORF">HMPREF9220_0727</name>
</gene>
<evidence type="ECO:0000313" key="3">
    <source>
        <dbReference type="Proteomes" id="UP000004594"/>
    </source>
</evidence>
<dbReference type="EMBL" id="AENT01000028">
    <property type="protein sequence ID" value="EFR42262.1"/>
    <property type="molecule type" value="Genomic_DNA"/>
</dbReference>
<dbReference type="InterPro" id="IPR049301">
    <property type="entry name" value="Capsid_Gp10A/Gp10B-like_dom"/>
</dbReference>